<proteinExistence type="predicted"/>
<keyword evidence="1" id="KW-0472">Membrane</keyword>
<reference evidence="2 3" key="1">
    <citation type="submission" date="2024-11" db="EMBL/GenBank/DDBJ databases">
        <title>A near-complete genome assembly of Cinchona calisaya.</title>
        <authorList>
            <person name="Lian D.C."/>
            <person name="Zhao X.W."/>
            <person name="Wei L."/>
        </authorList>
    </citation>
    <scope>NUCLEOTIDE SEQUENCE [LARGE SCALE GENOMIC DNA]</scope>
    <source>
        <tissue evidence="2">Nenye</tissue>
    </source>
</reference>
<evidence type="ECO:0000313" key="3">
    <source>
        <dbReference type="Proteomes" id="UP001630127"/>
    </source>
</evidence>
<keyword evidence="1" id="KW-1133">Transmembrane helix</keyword>
<gene>
    <name evidence="2" type="ORF">ACH5RR_005125</name>
</gene>
<dbReference type="Proteomes" id="UP001630127">
    <property type="component" value="Unassembled WGS sequence"/>
</dbReference>
<organism evidence="2 3">
    <name type="scientific">Cinchona calisaya</name>
    <dbReference type="NCBI Taxonomy" id="153742"/>
    <lineage>
        <taxon>Eukaryota</taxon>
        <taxon>Viridiplantae</taxon>
        <taxon>Streptophyta</taxon>
        <taxon>Embryophyta</taxon>
        <taxon>Tracheophyta</taxon>
        <taxon>Spermatophyta</taxon>
        <taxon>Magnoliopsida</taxon>
        <taxon>eudicotyledons</taxon>
        <taxon>Gunneridae</taxon>
        <taxon>Pentapetalae</taxon>
        <taxon>asterids</taxon>
        <taxon>lamiids</taxon>
        <taxon>Gentianales</taxon>
        <taxon>Rubiaceae</taxon>
        <taxon>Cinchonoideae</taxon>
        <taxon>Cinchoneae</taxon>
        <taxon>Cinchona</taxon>
    </lineage>
</organism>
<accession>A0ABD3AKH3</accession>
<dbReference type="EMBL" id="JBJUIK010000003">
    <property type="protein sequence ID" value="KAL3531604.1"/>
    <property type="molecule type" value="Genomic_DNA"/>
</dbReference>
<sequence length="166" mass="19497">MLAEQRTWKLNVQSKSNNLDLRIKATEDRPSSSGCSSRFSQFSLRLKLSPLVINFKLKPKTSIWWKPKKIKSNSNSSNKFLNKIVEKFRIRFSNNRDAATARRTSFKGWRDYIYAENLALLWIWIVSHTRKLFKNLGPRTLLTTITTTILFVAIYVYVQFLLNSKF</sequence>
<feature type="transmembrane region" description="Helical" evidence="1">
    <location>
        <begin position="141"/>
        <end position="162"/>
    </location>
</feature>
<keyword evidence="1" id="KW-0812">Transmembrane</keyword>
<evidence type="ECO:0000256" key="1">
    <source>
        <dbReference type="SAM" id="Phobius"/>
    </source>
</evidence>
<evidence type="ECO:0000313" key="2">
    <source>
        <dbReference type="EMBL" id="KAL3531604.1"/>
    </source>
</evidence>
<comment type="caution">
    <text evidence="2">The sequence shown here is derived from an EMBL/GenBank/DDBJ whole genome shotgun (WGS) entry which is preliminary data.</text>
</comment>
<name>A0ABD3AKH3_9GENT</name>
<protein>
    <submittedName>
        <fullName evidence="2">Uncharacterized protein</fullName>
    </submittedName>
</protein>
<feature type="transmembrane region" description="Helical" evidence="1">
    <location>
        <begin position="112"/>
        <end position="129"/>
    </location>
</feature>
<dbReference type="AlphaFoldDB" id="A0ABD3AKH3"/>
<keyword evidence="3" id="KW-1185">Reference proteome</keyword>